<proteinExistence type="predicted"/>
<reference evidence="2" key="1">
    <citation type="journal article" date="2019" name="Int. J. Syst. Evol. Microbiol.">
        <title>The Global Catalogue of Microorganisms (GCM) 10K type strain sequencing project: providing services to taxonomists for standard genome sequencing and annotation.</title>
        <authorList>
            <consortium name="The Broad Institute Genomics Platform"/>
            <consortium name="The Broad Institute Genome Sequencing Center for Infectious Disease"/>
            <person name="Wu L."/>
            <person name="Ma J."/>
        </authorList>
    </citation>
    <scope>NUCLEOTIDE SEQUENCE [LARGE SCALE GENOMIC DNA]</scope>
    <source>
        <strain evidence="2">CGMCC 1.12966</strain>
    </source>
</reference>
<evidence type="ECO:0000313" key="2">
    <source>
        <dbReference type="Proteomes" id="UP000620550"/>
    </source>
</evidence>
<dbReference type="EMBL" id="BNAF01000005">
    <property type="protein sequence ID" value="GHE33127.1"/>
    <property type="molecule type" value="Genomic_DNA"/>
</dbReference>
<dbReference type="RefSeq" id="WP_189626054.1">
    <property type="nucleotide sequence ID" value="NZ_BNAF01000005.1"/>
</dbReference>
<dbReference type="Proteomes" id="UP000620550">
    <property type="component" value="Unassembled WGS sequence"/>
</dbReference>
<keyword evidence="2" id="KW-1185">Reference proteome</keyword>
<protein>
    <submittedName>
        <fullName evidence="1">Uncharacterized protein</fullName>
    </submittedName>
</protein>
<organism evidence="1 2">
    <name type="scientific">Sphingobacterium griseoflavum</name>
    <dbReference type="NCBI Taxonomy" id="1474952"/>
    <lineage>
        <taxon>Bacteria</taxon>
        <taxon>Pseudomonadati</taxon>
        <taxon>Bacteroidota</taxon>
        <taxon>Sphingobacteriia</taxon>
        <taxon>Sphingobacteriales</taxon>
        <taxon>Sphingobacteriaceae</taxon>
        <taxon>Sphingobacterium</taxon>
    </lineage>
</organism>
<sequence>MKWQTKRQYYDSYFRVSYNVRDINFPMEIDTLLCKNEALRLKNRVMYHDHLLAIGAANVDVEMQQFDLVSQHLLLLDPRSMQRMVDEFKINILQSDIWIDDEDCIFKLADVPEDQVLFELDKTLTAIVQVNVLPQELIGYRQVWIDFSQCQQILSVPDLDRYRSRLAS</sequence>
<evidence type="ECO:0000313" key="1">
    <source>
        <dbReference type="EMBL" id="GHE33127.1"/>
    </source>
</evidence>
<comment type="caution">
    <text evidence="1">The sequence shown here is derived from an EMBL/GenBank/DDBJ whole genome shotgun (WGS) entry which is preliminary data.</text>
</comment>
<gene>
    <name evidence="1" type="ORF">GCM10017764_15240</name>
</gene>
<name>A0ABQ3HVW2_9SPHI</name>
<accession>A0ABQ3HVW2</accession>